<accession>A0A5B7F101</accession>
<protein>
    <submittedName>
        <fullName evidence="2">Uncharacterized protein</fullName>
    </submittedName>
</protein>
<name>A0A5B7F101_PORTR</name>
<keyword evidence="3" id="KW-1185">Reference proteome</keyword>
<evidence type="ECO:0000313" key="3">
    <source>
        <dbReference type="Proteomes" id="UP000324222"/>
    </source>
</evidence>
<dbReference type="AlphaFoldDB" id="A0A5B7F101"/>
<feature type="compositionally biased region" description="Basic and acidic residues" evidence="1">
    <location>
        <begin position="24"/>
        <end position="39"/>
    </location>
</feature>
<comment type="caution">
    <text evidence="2">The sequence shown here is derived from an EMBL/GenBank/DDBJ whole genome shotgun (WGS) entry which is preliminary data.</text>
</comment>
<evidence type="ECO:0000313" key="2">
    <source>
        <dbReference type="EMBL" id="MPC38899.1"/>
    </source>
</evidence>
<dbReference type="Proteomes" id="UP000324222">
    <property type="component" value="Unassembled WGS sequence"/>
</dbReference>
<feature type="compositionally biased region" description="Polar residues" evidence="1">
    <location>
        <begin position="42"/>
        <end position="54"/>
    </location>
</feature>
<evidence type="ECO:0000256" key="1">
    <source>
        <dbReference type="SAM" id="MobiDB-lite"/>
    </source>
</evidence>
<reference evidence="2 3" key="1">
    <citation type="submission" date="2019-05" db="EMBL/GenBank/DDBJ databases">
        <title>Another draft genome of Portunus trituberculatus and its Hox gene families provides insights of decapod evolution.</title>
        <authorList>
            <person name="Jeong J.-H."/>
            <person name="Song I."/>
            <person name="Kim S."/>
            <person name="Choi T."/>
            <person name="Kim D."/>
            <person name="Ryu S."/>
            <person name="Kim W."/>
        </authorList>
    </citation>
    <scope>NUCLEOTIDE SEQUENCE [LARGE SCALE GENOMIC DNA]</scope>
    <source>
        <tissue evidence="2">Muscle</tissue>
    </source>
</reference>
<sequence>MVVVAVLQTAESKSTSMGATLGGRVEEPDIWEKVGEREPPSSARSIDASSNPGTTAGPPRHSHLTFTHTCSTSLLTTTNTCAVPDTNASSHSLESSVLRCVGVGVEVLTGEACGNWARVVVVVVEATMAAGVVEATILSSSTCISRSTLPRRRVTEGPVGVAEEEEVMVVVVVLAEGVVGEVMKVVLWDLKRSMS</sequence>
<gene>
    <name evidence="2" type="ORF">E2C01_032415</name>
</gene>
<feature type="region of interest" description="Disordered" evidence="1">
    <location>
        <begin position="13"/>
        <end position="64"/>
    </location>
</feature>
<dbReference type="EMBL" id="VSRR010004205">
    <property type="protein sequence ID" value="MPC38899.1"/>
    <property type="molecule type" value="Genomic_DNA"/>
</dbReference>
<proteinExistence type="predicted"/>
<organism evidence="2 3">
    <name type="scientific">Portunus trituberculatus</name>
    <name type="common">Swimming crab</name>
    <name type="synonym">Neptunus trituberculatus</name>
    <dbReference type="NCBI Taxonomy" id="210409"/>
    <lineage>
        <taxon>Eukaryota</taxon>
        <taxon>Metazoa</taxon>
        <taxon>Ecdysozoa</taxon>
        <taxon>Arthropoda</taxon>
        <taxon>Crustacea</taxon>
        <taxon>Multicrustacea</taxon>
        <taxon>Malacostraca</taxon>
        <taxon>Eumalacostraca</taxon>
        <taxon>Eucarida</taxon>
        <taxon>Decapoda</taxon>
        <taxon>Pleocyemata</taxon>
        <taxon>Brachyura</taxon>
        <taxon>Eubrachyura</taxon>
        <taxon>Portunoidea</taxon>
        <taxon>Portunidae</taxon>
        <taxon>Portuninae</taxon>
        <taxon>Portunus</taxon>
    </lineage>
</organism>